<dbReference type="PANTHER" id="PTHR42852">
    <property type="entry name" value="THIOL:DISULFIDE INTERCHANGE PROTEIN DSBE"/>
    <property type="match status" value="1"/>
</dbReference>
<protein>
    <submittedName>
        <fullName evidence="6">Redoxin family protein</fullName>
    </submittedName>
</protein>
<keyword evidence="3" id="KW-1015">Disulfide bond</keyword>
<dbReference type="InterPro" id="IPR050553">
    <property type="entry name" value="Thioredoxin_ResA/DsbE_sf"/>
</dbReference>
<evidence type="ECO:0000259" key="5">
    <source>
        <dbReference type="PROSITE" id="PS51352"/>
    </source>
</evidence>
<dbReference type="InterPro" id="IPR036249">
    <property type="entry name" value="Thioredoxin-like_sf"/>
</dbReference>
<dbReference type="PROSITE" id="PS51257">
    <property type="entry name" value="PROKAR_LIPOPROTEIN"/>
    <property type="match status" value="1"/>
</dbReference>
<keyword evidence="4" id="KW-0676">Redox-active center</keyword>
<keyword evidence="7" id="KW-1185">Reference proteome</keyword>
<feature type="domain" description="Thioredoxin" evidence="5">
    <location>
        <begin position="24"/>
        <end position="161"/>
    </location>
</feature>
<proteinExistence type="predicted"/>
<dbReference type="CDD" id="cd02966">
    <property type="entry name" value="TlpA_like_family"/>
    <property type="match status" value="1"/>
</dbReference>
<organism evidence="6 7">
    <name type="scientific">Polaribacter cellanae</name>
    <dbReference type="NCBI Taxonomy" id="2818493"/>
    <lineage>
        <taxon>Bacteria</taxon>
        <taxon>Pseudomonadati</taxon>
        <taxon>Bacteroidota</taxon>
        <taxon>Flavobacteriia</taxon>
        <taxon>Flavobacteriales</taxon>
        <taxon>Flavobacteriaceae</taxon>
    </lineage>
</organism>
<dbReference type="AlphaFoldDB" id="A0A975H7Q6"/>
<dbReference type="PROSITE" id="PS51352">
    <property type="entry name" value="THIOREDOXIN_2"/>
    <property type="match status" value="1"/>
</dbReference>
<accession>A0A975H7Q6</accession>
<keyword evidence="2" id="KW-0201">Cytochrome c-type biogenesis</keyword>
<evidence type="ECO:0000256" key="2">
    <source>
        <dbReference type="ARBA" id="ARBA00022748"/>
    </source>
</evidence>
<dbReference type="PANTHER" id="PTHR42852:SF6">
    <property type="entry name" value="THIOL:DISULFIDE INTERCHANGE PROTEIN DSBE"/>
    <property type="match status" value="1"/>
</dbReference>
<dbReference type="InterPro" id="IPR012336">
    <property type="entry name" value="Thioredoxin-like_fold"/>
</dbReference>
<sequence length="161" mass="18572">MKKTLLLFIILMSSCTFEKPTEFSKLALNDKAYTLSNEEISILEILSKYKGKKILIDLWASWCGDCMKNLPSVKNLQKEFPEVVFLFLSVDKSKRAWKNGITRFNIKGEHYNLRKGMKDGEFVDFLNLGWIPRYLVIDEKGKIKLFKATRASDPDILGALK</sequence>
<evidence type="ECO:0000313" key="6">
    <source>
        <dbReference type="EMBL" id="QTE23761.1"/>
    </source>
</evidence>
<gene>
    <name evidence="6" type="ORF">J3359_05700</name>
</gene>
<evidence type="ECO:0000256" key="4">
    <source>
        <dbReference type="ARBA" id="ARBA00023284"/>
    </source>
</evidence>
<name>A0A975H7Q6_9FLAO</name>
<reference evidence="6 7" key="1">
    <citation type="submission" date="2021-03" db="EMBL/GenBank/DDBJ databases">
        <title>Complete genome of Polaribacter_sp.SM13.</title>
        <authorList>
            <person name="Jeong S.W."/>
            <person name="Bae J.W."/>
        </authorList>
    </citation>
    <scope>NUCLEOTIDE SEQUENCE [LARGE SCALE GENOMIC DNA]</scope>
    <source>
        <strain evidence="6 7">SM13</strain>
    </source>
</reference>
<evidence type="ECO:0000256" key="3">
    <source>
        <dbReference type="ARBA" id="ARBA00023157"/>
    </source>
</evidence>
<dbReference type="EMBL" id="CP071869">
    <property type="protein sequence ID" value="QTE23761.1"/>
    <property type="molecule type" value="Genomic_DNA"/>
</dbReference>
<dbReference type="Proteomes" id="UP000663920">
    <property type="component" value="Chromosome"/>
</dbReference>
<dbReference type="Pfam" id="PF13905">
    <property type="entry name" value="Thioredoxin_8"/>
    <property type="match status" value="1"/>
</dbReference>
<dbReference type="RefSeq" id="WP_208079759.1">
    <property type="nucleotide sequence ID" value="NZ_CP071869.1"/>
</dbReference>
<dbReference type="Gene3D" id="3.40.30.10">
    <property type="entry name" value="Glutaredoxin"/>
    <property type="match status" value="1"/>
</dbReference>
<dbReference type="GO" id="GO:0017004">
    <property type="term" value="P:cytochrome complex assembly"/>
    <property type="evidence" value="ECO:0007669"/>
    <property type="project" value="UniProtKB-KW"/>
</dbReference>
<dbReference type="InterPro" id="IPR013766">
    <property type="entry name" value="Thioredoxin_domain"/>
</dbReference>
<evidence type="ECO:0000313" key="7">
    <source>
        <dbReference type="Proteomes" id="UP000663920"/>
    </source>
</evidence>
<dbReference type="KEGG" id="pcea:J3359_05700"/>
<evidence type="ECO:0000256" key="1">
    <source>
        <dbReference type="ARBA" id="ARBA00004196"/>
    </source>
</evidence>
<comment type="subcellular location">
    <subcellularLocation>
        <location evidence="1">Cell envelope</location>
    </subcellularLocation>
</comment>
<dbReference type="SUPFAM" id="SSF52833">
    <property type="entry name" value="Thioredoxin-like"/>
    <property type="match status" value="1"/>
</dbReference>
<dbReference type="GO" id="GO:0030313">
    <property type="term" value="C:cell envelope"/>
    <property type="evidence" value="ECO:0007669"/>
    <property type="project" value="UniProtKB-SubCell"/>
</dbReference>